<dbReference type="EMBL" id="SPVH01000002">
    <property type="protein sequence ID" value="TFW14004.1"/>
    <property type="molecule type" value="Genomic_DNA"/>
</dbReference>
<organism evidence="1 2">
    <name type="scientific">Brevundimonas intermedia</name>
    <dbReference type="NCBI Taxonomy" id="74315"/>
    <lineage>
        <taxon>Bacteria</taxon>
        <taxon>Pseudomonadati</taxon>
        <taxon>Pseudomonadota</taxon>
        <taxon>Alphaproteobacteria</taxon>
        <taxon>Caulobacterales</taxon>
        <taxon>Caulobacteraceae</taxon>
        <taxon>Brevundimonas</taxon>
    </lineage>
</organism>
<evidence type="ECO:0000313" key="1">
    <source>
        <dbReference type="EMBL" id="TFW14004.1"/>
    </source>
</evidence>
<accession>A0A4Y9RY70</accession>
<dbReference type="SUPFAM" id="SSF143011">
    <property type="entry name" value="RelE-like"/>
    <property type="match status" value="1"/>
</dbReference>
<sequence length="95" mass="10676">MQIESIRHKALRQFAETGRAKGLPGALIGRITNILAYIDVIATEDELLVPPNFGAHKLMGDRAGTWSLTLTRNWRLTFRINAALGVEDMDLEDYH</sequence>
<proteinExistence type="predicted"/>
<dbReference type="Gene3D" id="3.30.2310.20">
    <property type="entry name" value="RelE-like"/>
    <property type="match status" value="1"/>
</dbReference>
<reference evidence="1 2" key="1">
    <citation type="submission" date="2019-03" db="EMBL/GenBank/DDBJ databases">
        <title>Draft genome of Brevundimonas sp. a heavy metal resistant soil bacteria.</title>
        <authorList>
            <person name="Soto J."/>
        </authorList>
    </citation>
    <scope>NUCLEOTIDE SEQUENCE [LARGE SCALE GENOMIC DNA]</scope>
    <source>
        <strain evidence="1 2">B-10</strain>
    </source>
</reference>
<dbReference type="RefSeq" id="WP_135193396.1">
    <property type="nucleotide sequence ID" value="NZ_SPVH01000002.1"/>
</dbReference>
<dbReference type="Pfam" id="PF05015">
    <property type="entry name" value="HigB-like_toxin"/>
    <property type="match status" value="1"/>
</dbReference>
<comment type="caution">
    <text evidence="1">The sequence shown here is derived from an EMBL/GenBank/DDBJ whole genome shotgun (WGS) entry which is preliminary data.</text>
</comment>
<keyword evidence="2" id="KW-1185">Reference proteome</keyword>
<dbReference type="AlphaFoldDB" id="A0A4Y9RY70"/>
<dbReference type="OrthoDB" id="9801102at2"/>
<protein>
    <submittedName>
        <fullName evidence="1">Plasmid maintenance system killer</fullName>
    </submittedName>
</protein>
<evidence type="ECO:0000313" key="2">
    <source>
        <dbReference type="Proteomes" id="UP000298216"/>
    </source>
</evidence>
<dbReference type="InterPro" id="IPR007711">
    <property type="entry name" value="HigB-1"/>
</dbReference>
<name>A0A4Y9RY70_9CAUL</name>
<dbReference type="Proteomes" id="UP000298216">
    <property type="component" value="Unassembled WGS sequence"/>
</dbReference>
<dbReference type="InterPro" id="IPR035093">
    <property type="entry name" value="RelE/ParE_toxin_dom_sf"/>
</dbReference>
<gene>
    <name evidence="1" type="ORF">EGY25_01995</name>
</gene>